<dbReference type="InterPro" id="IPR009874">
    <property type="entry name" value="DUF1428"/>
</dbReference>
<dbReference type="STRING" id="1293439.WH87_00115"/>
<name>A0A0F5QK72_9HYPH</name>
<dbReference type="Pfam" id="PF07237">
    <property type="entry name" value="DUF1428"/>
    <property type="match status" value="2"/>
</dbReference>
<dbReference type="RefSeq" id="WP_046137823.1">
    <property type="nucleotide sequence ID" value="NZ_LANJ01000001.1"/>
</dbReference>
<dbReference type="Proteomes" id="UP000033411">
    <property type="component" value="Unassembled WGS sequence"/>
</dbReference>
<gene>
    <name evidence="1" type="ORF">WH87_00115</name>
</gene>
<proteinExistence type="predicted"/>
<keyword evidence="2" id="KW-1185">Reference proteome</keyword>
<organism evidence="1 2">
    <name type="scientific">Devosia epidermidihirudinis</name>
    <dbReference type="NCBI Taxonomy" id="1293439"/>
    <lineage>
        <taxon>Bacteria</taxon>
        <taxon>Pseudomonadati</taxon>
        <taxon>Pseudomonadota</taxon>
        <taxon>Alphaproteobacteria</taxon>
        <taxon>Hyphomicrobiales</taxon>
        <taxon>Devosiaceae</taxon>
        <taxon>Devosia</taxon>
    </lineage>
</organism>
<sequence>MTYFAGFVAAVPTANKQAYKDFGSASVEMFKSFGATRLVDAWEDDVMGGEVTDFRRAVQAKPDEVIVFSWQEFPSRAVADAASARMMDDPRMAEMGSTMPFDGARMIYGGFEALYDHGAGGKTGYFDGSLLPVKTARKDDYLAQLKRQAVIFEELGALRFVDAWGDNVPDGTLTDFKKAVNATADETVVFSFLEWPSKAARDAAWEKVMNDPRMMEDNSPGDEHRRVFGGFTPLLDV</sequence>
<reference evidence="1 2" key="1">
    <citation type="submission" date="2015-03" db="EMBL/GenBank/DDBJ databases">
        <authorList>
            <person name="Lepp D."/>
            <person name="Hassan Y.I."/>
            <person name="Li X.-Z."/>
            <person name="Zhou T."/>
        </authorList>
    </citation>
    <scope>NUCLEOTIDE SEQUENCE [LARGE SCALE GENOMIC DNA]</scope>
    <source>
        <strain evidence="1 2">E84</strain>
    </source>
</reference>
<dbReference type="AlphaFoldDB" id="A0A0F5QK72"/>
<evidence type="ECO:0008006" key="3">
    <source>
        <dbReference type="Google" id="ProtNLM"/>
    </source>
</evidence>
<dbReference type="Gene3D" id="3.30.70.100">
    <property type="match status" value="2"/>
</dbReference>
<evidence type="ECO:0000313" key="1">
    <source>
        <dbReference type="EMBL" id="KKC41407.1"/>
    </source>
</evidence>
<dbReference type="EMBL" id="LANJ01000001">
    <property type="protein sequence ID" value="KKC41407.1"/>
    <property type="molecule type" value="Genomic_DNA"/>
</dbReference>
<dbReference type="PATRIC" id="fig|1293439.3.peg.26"/>
<comment type="caution">
    <text evidence="1">The sequence shown here is derived from an EMBL/GenBank/DDBJ whole genome shotgun (WGS) entry which is preliminary data.</text>
</comment>
<evidence type="ECO:0000313" key="2">
    <source>
        <dbReference type="Proteomes" id="UP000033411"/>
    </source>
</evidence>
<dbReference type="SUPFAM" id="SSF54909">
    <property type="entry name" value="Dimeric alpha+beta barrel"/>
    <property type="match status" value="2"/>
</dbReference>
<dbReference type="InterPro" id="IPR011008">
    <property type="entry name" value="Dimeric_a/b-barrel"/>
</dbReference>
<accession>A0A0F5QK72</accession>
<protein>
    <recommendedName>
        <fullName evidence="3">RNA signal recognition particle 4.5S RNA</fullName>
    </recommendedName>
</protein>
<dbReference type="OrthoDB" id="9792392at2"/>